<dbReference type="Proteomes" id="UP001222325">
    <property type="component" value="Unassembled WGS sequence"/>
</dbReference>
<keyword evidence="3" id="KW-1185">Reference proteome</keyword>
<protein>
    <submittedName>
        <fullName evidence="2">Uncharacterized protein</fullName>
    </submittedName>
</protein>
<evidence type="ECO:0000313" key="3">
    <source>
        <dbReference type="Proteomes" id="UP001222325"/>
    </source>
</evidence>
<evidence type="ECO:0000313" key="2">
    <source>
        <dbReference type="EMBL" id="KAJ7078563.1"/>
    </source>
</evidence>
<feature type="region of interest" description="Disordered" evidence="1">
    <location>
        <begin position="318"/>
        <end position="411"/>
    </location>
</feature>
<proteinExistence type="predicted"/>
<feature type="compositionally biased region" description="Acidic residues" evidence="1">
    <location>
        <begin position="324"/>
        <end position="344"/>
    </location>
</feature>
<organism evidence="2 3">
    <name type="scientific">Mycena belliarum</name>
    <dbReference type="NCBI Taxonomy" id="1033014"/>
    <lineage>
        <taxon>Eukaryota</taxon>
        <taxon>Fungi</taxon>
        <taxon>Dikarya</taxon>
        <taxon>Basidiomycota</taxon>
        <taxon>Agaricomycotina</taxon>
        <taxon>Agaricomycetes</taxon>
        <taxon>Agaricomycetidae</taxon>
        <taxon>Agaricales</taxon>
        <taxon>Marasmiineae</taxon>
        <taxon>Mycenaceae</taxon>
        <taxon>Mycena</taxon>
    </lineage>
</organism>
<gene>
    <name evidence="2" type="ORF">B0H15DRAFT_954461</name>
</gene>
<sequence>MAKKILIHFQGLPKTFTDSNSSPSPSIPANINTIMVPRGRPVLINREGDRRSAALDLGDVKSWGVDEDLDSNLIYANARAPDGTRFCLRLIPHIDGEMPEDCSAFESFCRLLKDAMFHSTELNDSKVAGLLVPVHYGMWTMYTGDWGGGKVLLSITQGCGVSWNELSHTKLNTWCNRLLVARTYEALHDYGYEHGGMTSNYPFRHAIIDIPRCQRKVPLLPLDTYLPPSTVGCQEIADAFLQLDFFQIIKKRTGILKSTPALEAVEWYDRYCSEYPDLKHFKVMMAQRARLYPKFLPVHPAFLMEFDDEGLYARVEVTTPDSKLDEETDPDDETDSDEVTEVLEPELVPHPDSASPRINSMDLLIVRGTTPCDDAPPEETAGEGLPQESGLPDAPDAPDGDDGSQIHDEEGDTSDWVHFSEARQIHLKSCLGEIMDLMDDPRGVHPKLARKLESVCGQVEKVAGDMCRDKRWRKNPRTWKDTNEKTMFTD</sequence>
<dbReference type="EMBL" id="JARJCN010000065">
    <property type="protein sequence ID" value="KAJ7078563.1"/>
    <property type="molecule type" value="Genomic_DNA"/>
</dbReference>
<name>A0AAD6TUC2_9AGAR</name>
<accession>A0AAD6TUC2</accession>
<dbReference type="AlphaFoldDB" id="A0AAD6TUC2"/>
<evidence type="ECO:0000256" key="1">
    <source>
        <dbReference type="SAM" id="MobiDB-lite"/>
    </source>
</evidence>
<reference evidence="2" key="1">
    <citation type="submission" date="2023-03" db="EMBL/GenBank/DDBJ databases">
        <title>Massive genome expansion in bonnet fungi (Mycena s.s.) driven by repeated elements and novel gene families across ecological guilds.</title>
        <authorList>
            <consortium name="Lawrence Berkeley National Laboratory"/>
            <person name="Harder C.B."/>
            <person name="Miyauchi S."/>
            <person name="Viragh M."/>
            <person name="Kuo A."/>
            <person name="Thoen E."/>
            <person name="Andreopoulos B."/>
            <person name="Lu D."/>
            <person name="Skrede I."/>
            <person name="Drula E."/>
            <person name="Henrissat B."/>
            <person name="Morin E."/>
            <person name="Kohler A."/>
            <person name="Barry K."/>
            <person name="LaButti K."/>
            <person name="Morin E."/>
            <person name="Salamov A."/>
            <person name="Lipzen A."/>
            <person name="Mereny Z."/>
            <person name="Hegedus B."/>
            <person name="Baldrian P."/>
            <person name="Stursova M."/>
            <person name="Weitz H."/>
            <person name="Taylor A."/>
            <person name="Grigoriev I.V."/>
            <person name="Nagy L.G."/>
            <person name="Martin F."/>
            <person name="Kauserud H."/>
        </authorList>
    </citation>
    <scope>NUCLEOTIDE SEQUENCE</scope>
    <source>
        <strain evidence="2">CBHHK173m</strain>
    </source>
</reference>
<comment type="caution">
    <text evidence="2">The sequence shown here is derived from an EMBL/GenBank/DDBJ whole genome shotgun (WGS) entry which is preliminary data.</text>
</comment>